<dbReference type="PANTHER" id="PTHR33057">
    <property type="entry name" value="TRANSCRIPTION REPRESSOR OFP7-RELATED"/>
    <property type="match status" value="1"/>
</dbReference>
<dbReference type="Pfam" id="PF04844">
    <property type="entry name" value="Ovate"/>
    <property type="match status" value="1"/>
</dbReference>
<dbReference type="NCBIfam" id="TIGR01568">
    <property type="entry name" value="A_thal_3678"/>
    <property type="match status" value="1"/>
</dbReference>
<evidence type="ECO:0000256" key="6">
    <source>
        <dbReference type="RuleBase" id="RU367028"/>
    </source>
</evidence>
<dbReference type="EMBL" id="JACEFO010002676">
    <property type="protein sequence ID" value="KAF8651674.1"/>
    <property type="molecule type" value="Genomic_DNA"/>
</dbReference>
<dbReference type="GO" id="GO:0005634">
    <property type="term" value="C:nucleus"/>
    <property type="evidence" value="ECO:0007669"/>
    <property type="project" value="UniProtKB-SubCell"/>
</dbReference>
<evidence type="ECO:0000256" key="2">
    <source>
        <dbReference type="ARBA" id="ARBA00022491"/>
    </source>
</evidence>
<keyword evidence="10" id="KW-1185">Reference proteome</keyword>
<dbReference type="InterPro" id="IPR038933">
    <property type="entry name" value="Ovate"/>
</dbReference>
<evidence type="ECO:0000313" key="9">
    <source>
        <dbReference type="EMBL" id="KAF8651674.1"/>
    </source>
</evidence>
<keyword evidence="5 6" id="KW-0539">Nucleus</keyword>
<feature type="compositionally biased region" description="Basic residues" evidence="7">
    <location>
        <begin position="414"/>
        <end position="427"/>
    </location>
</feature>
<accession>A0A835DVC0</accession>
<reference evidence="9" key="1">
    <citation type="submission" date="2020-07" db="EMBL/GenBank/DDBJ databases">
        <title>Genome sequence and genetic diversity analysis of an under-domesticated orphan crop, white fonio (Digitaria exilis).</title>
        <authorList>
            <person name="Bennetzen J.L."/>
            <person name="Chen S."/>
            <person name="Ma X."/>
            <person name="Wang X."/>
            <person name="Yssel A.E.J."/>
            <person name="Chaluvadi S.R."/>
            <person name="Johnson M."/>
            <person name="Gangashetty P."/>
            <person name="Hamidou F."/>
            <person name="Sanogo M.D."/>
            <person name="Zwaenepoel A."/>
            <person name="Wallace J."/>
            <person name="Van De Peer Y."/>
            <person name="Van Deynze A."/>
        </authorList>
    </citation>
    <scope>NUCLEOTIDE SEQUENCE</scope>
    <source>
        <tissue evidence="9">Leaves</tissue>
    </source>
</reference>
<organism evidence="9 10">
    <name type="scientific">Digitaria exilis</name>
    <dbReference type="NCBI Taxonomy" id="1010633"/>
    <lineage>
        <taxon>Eukaryota</taxon>
        <taxon>Viridiplantae</taxon>
        <taxon>Streptophyta</taxon>
        <taxon>Embryophyta</taxon>
        <taxon>Tracheophyta</taxon>
        <taxon>Spermatophyta</taxon>
        <taxon>Magnoliopsida</taxon>
        <taxon>Liliopsida</taxon>
        <taxon>Poales</taxon>
        <taxon>Poaceae</taxon>
        <taxon>PACMAD clade</taxon>
        <taxon>Panicoideae</taxon>
        <taxon>Panicodae</taxon>
        <taxon>Paniceae</taxon>
        <taxon>Anthephorinae</taxon>
        <taxon>Digitaria</taxon>
    </lineage>
</organism>
<dbReference type="AlphaFoldDB" id="A0A835DVC0"/>
<evidence type="ECO:0000256" key="5">
    <source>
        <dbReference type="ARBA" id="ARBA00023242"/>
    </source>
</evidence>
<evidence type="ECO:0000256" key="4">
    <source>
        <dbReference type="ARBA" id="ARBA00023163"/>
    </source>
</evidence>
<comment type="function">
    <text evidence="6">Transcriptional repressor that regulates multiple aspects of plant growth and development.</text>
</comment>
<keyword evidence="4 6" id="KW-0804">Transcription</keyword>
<dbReference type="Proteomes" id="UP000636709">
    <property type="component" value="Unassembled WGS sequence"/>
</dbReference>
<evidence type="ECO:0000313" key="10">
    <source>
        <dbReference type="Proteomes" id="UP000636709"/>
    </source>
</evidence>
<feature type="domain" description="OVATE" evidence="8">
    <location>
        <begin position="323"/>
        <end position="382"/>
    </location>
</feature>
<evidence type="ECO:0000256" key="1">
    <source>
        <dbReference type="ARBA" id="ARBA00004123"/>
    </source>
</evidence>
<evidence type="ECO:0000256" key="3">
    <source>
        <dbReference type="ARBA" id="ARBA00023015"/>
    </source>
</evidence>
<comment type="subcellular location">
    <subcellularLocation>
        <location evidence="1 6">Nucleus</location>
    </subcellularLocation>
</comment>
<feature type="compositionally biased region" description="Basic and acidic residues" evidence="7">
    <location>
        <begin position="276"/>
        <end position="292"/>
    </location>
</feature>
<protein>
    <recommendedName>
        <fullName evidence="6">Transcription repressor</fullName>
    </recommendedName>
    <alternativeName>
        <fullName evidence="6">Ovate family protein</fullName>
    </alternativeName>
</protein>
<dbReference type="GO" id="GO:0045892">
    <property type="term" value="P:negative regulation of DNA-templated transcription"/>
    <property type="evidence" value="ECO:0007669"/>
    <property type="project" value="UniProtKB-UniRule"/>
</dbReference>
<dbReference type="OrthoDB" id="1928390at2759"/>
<dbReference type="InterPro" id="IPR006458">
    <property type="entry name" value="Ovate_C"/>
</dbReference>
<feature type="compositionally biased region" description="Acidic residues" evidence="7">
    <location>
        <begin position="98"/>
        <end position="109"/>
    </location>
</feature>
<feature type="compositionally biased region" description="Pro residues" evidence="7">
    <location>
        <begin position="185"/>
        <end position="195"/>
    </location>
</feature>
<feature type="compositionally biased region" description="Pro residues" evidence="7">
    <location>
        <begin position="153"/>
        <end position="164"/>
    </location>
</feature>
<name>A0A835DVC0_9POAL</name>
<feature type="region of interest" description="Disordered" evidence="7">
    <location>
        <begin position="144"/>
        <end position="315"/>
    </location>
</feature>
<keyword evidence="2 6" id="KW-0678">Repressor</keyword>
<feature type="compositionally biased region" description="Pro residues" evidence="7">
    <location>
        <begin position="257"/>
        <end position="266"/>
    </location>
</feature>
<feature type="region of interest" description="Disordered" evidence="7">
    <location>
        <begin position="389"/>
        <end position="427"/>
    </location>
</feature>
<sequence>MRARGMSPAAAAKKRLGVSGAGGFGLGCGCRDAKAVAVAVAASSSATSPYSATATDTSTATTATTWRRGRAAALHPSSASGSTGTLTVPSASSSSFLWEEDADDGEEEVDCSKQRESSAVATTSFSGLLRQLNELEQSVVSWGRKSTSKEYFSPPPPPPPPPLPVKQRVVHSGGDDSKEGHGNFSPPPPPPPQLPERPAKQQVFQSGGDDSKAGHGNFSPPPPSPFELQTTQQNRKTKNIDKAVRPAGEVHSKSKQPPSPPLPLPPEQVKATSTEKGGKKEEARSFKKKEEASMFPTSQAPNHRKAKSGDAGTGRLDGTVLAVVKQSDDPLSDFRRSMVNMIVENRIATGDELRELLRHFLALNAPHHHDAILRAFTEIWDEAFSAAAKTPHRHREPAAVSARRPTPPRPRPTPPRRRHSPPPRVWR</sequence>
<dbReference type="PROSITE" id="PS51257">
    <property type="entry name" value="PROKAR_LIPOPROTEIN"/>
    <property type="match status" value="1"/>
</dbReference>
<feature type="compositionally biased region" description="Basic and acidic residues" evidence="7">
    <location>
        <begin position="238"/>
        <end position="252"/>
    </location>
</feature>
<dbReference type="PROSITE" id="PS51754">
    <property type="entry name" value="OVATE"/>
    <property type="match status" value="1"/>
</dbReference>
<feature type="compositionally biased region" description="Polar residues" evidence="7">
    <location>
        <begin position="77"/>
        <end position="96"/>
    </location>
</feature>
<comment type="caution">
    <text evidence="9">The sequence shown here is derived from an EMBL/GenBank/DDBJ whole genome shotgun (WGS) entry which is preliminary data.</text>
</comment>
<proteinExistence type="predicted"/>
<dbReference type="PANTHER" id="PTHR33057:SF6">
    <property type="entry name" value="TRANSCRIPTION REPRESSOR"/>
    <property type="match status" value="1"/>
</dbReference>
<keyword evidence="3 6" id="KW-0805">Transcription regulation</keyword>
<gene>
    <name evidence="9" type="ORF">HU200_063186</name>
</gene>
<feature type="region of interest" description="Disordered" evidence="7">
    <location>
        <begin position="74"/>
        <end position="118"/>
    </location>
</feature>
<evidence type="ECO:0000259" key="8">
    <source>
        <dbReference type="PROSITE" id="PS51754"/>
    </source>
</evidence>
<evidence type="ECO:0000256" key="7">
    <source>
        <dbReference type="SAM" id="MobiDB-lite"/>
    </source>
</evidence>